<sequence length="337" mass="37261">MRVELTKDRAVWAATLAEMGGHDFAHTYDFHLMAREAGEGEPGAFVARADNGRALAFWPTLRRPIPGTHGFDLTSVYGYAGPLVGPGSDAGNALNAVLAEMRRQGAVAVFSRMHPLFMDRLPEGRRGTALGDIVVIEVSDDPDVTKTYRGSHRREVVNAGKKGVEVHQEGGPQAVKAFHAIYHEAMKDLAADQYYLFNLDYLKGMTEAADFRTLLFFAELERRKIAASMFVITGDVMQYYLSGSLSEFRRHAPSKAIIAEAHRLAAGEGVKRIVLGGGLGSRQDALFEFKRGFSPITAPFHVTREILDPDRYAQLCRARGIDADQERYFPAYRAPRA</sequence>
<dbReference type="Proteomes" id="UP001055429">
    <property type="component" value="Chromosome"/>
</dbReference>
<dbReference type="Gene3D" id="3.40.630.30">
    <property type="match status" value="1"/>
</dbReference>
<dbReference type="PANTHER" id="PTHR36174:SF1">
    <property type="entry name" value="LIPID II:GLYCINE GLYCYLTRANSFERASE"/>
    <property type="match status" value="1"/>
</dbReference>
<dbReference type="InterPro" id="IPR038740">
    <property type="entry name" value="BioF2-like_GNAT_dom"/>
</dbReference>
<feature type="domain" description="BioF2-like acetyltransferase" evidence="7">
    <location>
        <begin position="149"/>
        <end position="278"/>
    </location>
</feature>
<organism evidence="8 9">
    <name type="scientific">Brevundimonas albigilva</name>
    <dbReference type="NCBI Taxonomy" id="1312364"/>
    <lineage>
        <taxon>Bacteria</taxon>
        <taxon>Pseudomonadati</taxon>
        <taxon>Pseudomonadota</taxon>
        <taxon>Alphaproteobacteria</taxon>
        <taxon>Caulobacterales</taxon>
        <taxon>Caulobacteraceae</taxon>
        <taxon>Brevundimonas</taxon>
    </lineage>
</organism>
<evidence type="ECO:0000256" key="1">
    <source>
        <dbReference type="ARBA" id="ARBA00009943"/>
    </source>
</evidence>
<keyword evidence="2" id="KW-0808">Transferase</keyword>
<dbReference type="InterPro" id="IPR016181">
    <property type="entry name" value="Acyl_CoA_acyltransferase"/>
</dbReference>
<name>A0ABY4SJ80_9CAUL</name>
<evidence type="ECO:0000256" key="2">
    <source>
        <dbReference type="ARBA" id="ARBA00022679"/>
    </source>
</evidence>
<gene>
    <name evidence="8" type="ORF">M8231_14750</name>
</gene>
<keyword evidence="3" id="KW-0133">Cell shape</keyword>
<keyword evidence="6" id="KW-0961">Cell wall biogenesis/degradation</keyword>
<keyword evidence="4" id="KW-0573">Peptidoglycan synthesis</keyword>
<dbReference type="PANTHER" id="PTHR36174">
    <property type="entry name" value="LIPID II:GLYCINE GLYCYLTRANSFERASE"/>
    <property type="match status" value="1"/>
</dbReference>
<dbReference type="PROSITE" id="PS51191">
    <property type="entry name" value="FEMABX"/>
    <property type="match status" value="1"/>
</dbReference>
<evidence type="ECO:0000313" key="8">
    <source>
        <dbReference type="EMBL" id="URI15035.1"/>
    </source>
</evidence>
<proteinExistence type="inferred from homology"/>
<evidence type="ECO:0000259" key="7">
    <source>
        <dbReference type="Pfam" id="PF13480"/>
    </source>
</evidence>
<dbReference type="InterPro" id="IPR050644">
    <property type="entry name" value="PG_Glycine_Bridge_Synth"/>
</dbReference>
<dbReference type="RefSeq" id="WP_250201821.1">
    <property type="nucleotide sequence ID" value="NZ_CP097649.1"/>
</dbReference>
<dbReference type="InterPro" id="IPR003447">
    <property type="entry name" value="FEMABX"/>
</dbReference>
<keyword evidence="9" id="KW-1185">Reference proteome</keyword>
<dbReference type="Pfam" id="PF13480">
    <property type="entry name" value="Acetyltransf_6"/>
    <property type="match status" value="1"/>
</dbReference>
<evidence type="ECO:0000256" key="6">
    <source>
        <dbReference type="ARBA" id="ARBA00023316"/>
    </source>
</evidence>
<keyword evidence="5" id="KW-0012">Acyltransferase</keyword>
<evidence type="ECO:0000256" key="4">
    <source>
        <dbReference type="ARBA" id="ARBA00022984"/>
    </source>
</evidence>
<evidence type="ECO:0000313" key="9">
    <source>
        <dbReference type="Proteomes" id="UP001055429"/>
    </source>
</evidence>
<protein>
    <submittedName>
        <fullName evidence="8">Peptidoglycan bridge formation glycyltransferase FemA/FemB family protein</fullName>
    </submittedName>
</protein>
<evidence type="ECO:0000256" key="5">
    <source>
        <dbReference type="ARBA" id="ARBA00023315"/>
    </source>
</evidence>
<reference evidence="8" key="1">
    <citation type="submission" date="2022-05" db="EMBL/GenBank/DDBJ databases">
        <title>Brevundimonas albigilva TT17 genome sequence.</title>
        <authorList>
            <person name="Lee K."/>
            <person name="Son H."/>
        </authorList>
    </citation>
    <scope>NUCLEOTIDE SEQUENCE</scope>
    <source>
        <strain evidence="8">TT17</strain>
    </source>
</reference>
<evidence type="ECO:0000256" key="3">
    <source>
        <dbReference type="ARBA" id="ARBA00022960"/>
    </source>
</evidence>
<dbReference type="EMBL" id="CP097649">
    <property type="protein sequence ID" value="URI15035.1"/>
    <property type="molecule type" value="Genomic_DNA"/>
</dbReference>
<accession>A0ABY4SJ80</accession>
<dbReference type="SUPFAM" id="SSF55729">
    <property type="entry name" value="Acyl-CoA N-acyltransferases (Nat)"/>
    <property type="match status" value="1"/>
</dbReference>
<comment type="similarity">
    <text evidence="1">Belongs to the FemABX family.</text>
</comment>